<accession>A0A6L9XUA2</accession>
<organism evidence="1 2">
    <name type="scientific">Leifsonia tongyongensis</name>
    <dbReference type="NCBI Taxonomy" id="1268043"/>
    <lineage>
        <taxon>Bacteria</taxon>
        <taxon>Bacillati</taxon>
        <taxon>Actinomycetota</taxon>
        <taxon>Actinomycetes</taxon>
        <taxon>Micrococcales</taxon>
        <taxon>Microbacteriaceae</taxon>
        <taxon>Leifsonia</taxon>
    </lineage>
</organism>
<proteinExistence type="predicted"/>
<dbReference type="Proteomes" id="UP000474967">
    <property type="component" value="Unassembled WGS sequence"/>
</dbReference>
<reference evidence="1 2" key="1">
    <citation type="journal article" date="2014" name="J. Microbiol.">
        <title>Diaminobutyricibacter tongyongensis gen. nov., sp. nov. and Homoserinibacter gongjuensis gen. nov., sp. nov. belong to the family Microbacteriaceae.</title>
        <authorList>
            <person name="Kim S.J."/>
            <person name="Ahn J.H."/>
            <person name="Weon H.Y."/>
            <person name="Hamada M."/>
            <person name="Suzuki K."/>
            <person name="Kwon S.W."/>
        </authorList>
    </citation>
    <scope>NUCLEOTIDE SEQUENCE [LARGE SCALE GENOMIC DNA]</scope>
    <source>
        <strain evidence="1 2">NBRC 108724</strain>
    </source>
</reference>
<dbReference type="RefSeq" id="WP_163287768.1">
    <property type="nucleotide sequence ID" value="NZ_JAAGWY010000001.1"/>
</dbReference>
<protein>
    <submittedName>
        <fullName evidence="1">Uncharacterized protein</fullName>
    </submittedName>
</protein>
<name>A0A6L9XUA2_9MICO</name>
<evidence type="ECO:0000313" key="1">
    <source>
        <dbReference type="EMBL" id="NEN04664.1"/>
    </source>
</evidence>
<gene>
    <name evidence="1" type="ORF">G3T36_02160</name>
</gene>
<evidence type="ECO:0000313" key="2">
    <source>
        <dbReference type="Proteomes" id="UP000474967"/>
    </source>
</evidence>
<sequence>MIPEQFDLIQWDFTREMEHVKQLHLFVVRDVETRYSEAVEKVAGVLDPATHDYGDVYYEAEKELQLDPAAAARHVGMMTVSRAVALTELTLAKIASEFFTDSEGVVHTHGKAWSRDEARDFFATVFATKVNVASTAMRALTQFRDQYAHGYGSFWSEEDLISLASSLMRTIPRHPPTSDELAKGLVDTNYFIGYWSRRANPSFLGRHEVHSLSIEPSPLATQRMIQILVDKVTEVLEAASGGLVDEDERATSRFVRNWQRKFEDLACTECGTVVRPARRQ</sequence>
<keyword evidence="2" id="KW-1185">Reference proteome</keyword>
<dbReference type="AlphaFoldDB" id="A0A6L9XUA2"/>
<comment type="caution">
    <text evidence="1">The sequence shown here is derived from an EMBL/GenBank/DDBJ whole genome shotgun (WGS) entry which is preliminary data.</text>
</comment>
<dbReference type="EMBL" id="JAAGWY010000001">
    <property type="protein sequence ID" value="NEN04664.1"/>
    <property type="molecule type" value="Genomic_DNA"/>
</dbReference>